<dbReference type="STRING" id="6669.E9I1U6"/>
<keyword evidence="8" id="KW-1185">Reference proteome</keyword>
<dbReference type="InterPro" id="IPR001841">
    <property type="entry name" value="Znf_RING"/>
</dbReference>
<feature type="signal peptide" evidence="5">
    <location>
        <begin position="1"/>
        <end position="15"/>
    </location>
</feature>
<proteinExistence type="predicted"/>
<evidence type="ECO:0000256" key="1">
    <source>
        <dbReference type="ARBA" id="ARBA00022723"/>
    </source>
</evidence>
<dbReference type="GO" id="GO:0061630">
    <property type="term" value="F:ubiquitin protein ligase activity"/>
    <property type="evidence" value="ECO:0000318"/>
    <property type="project" value="GO_Central"/>
</dbReference>
<dbReference type="EMBL" id="GL733880">
    <property type="protein sequence ID" value="EFX62035.1"/>
    <property type="molecule type" value="Genomic_DNA"/>
</dbReference>
<keyword evidence="1" id="KW-0479">Metal-binding</keyword>
<organism evidence="7 8">
    <name type="scientific">Daphnia pulex</name>
    <name type="common">Water flea</name>
    <dbReference type="NCBI Taxonomy" id="6669"/>
    <lineage>
        <taxon>Eukaryota</taxon>
        <taxon>Metazoa</taxon>
        <taxon>Ecdysozoa</taxon>
        <taxon>Arthropoda</taxon>
        <taxon>Crustacea</taxon>
        <taxon>Branchiopoda</taxon>
        <taxon>Diplostraca</taxon>
        <taxon>Cladocera</taxon>
        <taxon>Anomopoda</taxon>
        <taxon>Daphniidae</taxon>
        <taxon>Daphnia</taxon>
    </lineage>
</organism>
<dbReference type="Proteomes" id="UP000000305">
    <property type="component" value="Unassembled WGS sequence"/>
</dbReference>
<reference evidence="7 8" key="1">
    <citation type="journal article" date="2011" name="Science">
        <title>The ecoresponsive genome of Daphnia pulex.</title>
        <authorList>
            <person name="Colbourne J.K."/>
            <person name="Pfrender M.E."/>
            <person name="Gilbert D."/>
            <person name="Thomas W.K."/>
            <person name="Tucker A."/>
            <person name="Oakley T.H."/>
            <person name="Tokishita S."/>
            <person name="Aerts A."/>
            <person name="Arnold G.J."/>
            <person name="Basu M.K."/>
            <person name="Bauer D.J."/>
            <person name="Caceres C.E."/>
            <person name="Carmel L."/>
            <person name="Casola C."/>
            <person name="Choi J.H."/>
            <person name="Detter J.C."/>
            <person name="Dong Q."/>
            <person name="Dusheyko S."/>
            <person name="Eads B.D."/>
            <person name="Frohlich T."/>
            <person name="Geiler-Samerotte K.A."/>
            <person name="Gerlach D."/>
            <person name="Hatcher P."/>
            <person name="Jogdeo S."/>
            <person name="Krijgsveld J."/>
            <person name="Kriventseva E.V."/>
            <person name="Kultz D."/>
            <person name="Laforsch C."/>
            <person name="Lindquist E."/>
            <person name="Lopez J."/>
            <person name="Manak J.R."/>
            <person name="Muller J."/>
            <person name="Pangilinan J."/>
            <person name="Patwardhan R.P."/>
            <person name="Pitluck S."/>
            <person name="Pritham E.J."/>
            <person name="Rechtsteiner A."/>
            <person name="Rho M."/>
            <person name="Rogozin I.B."/>
            <person name="Sakarya O."/>
            <person name="Salamov A."/>
            <person name="Schaack S."/>
            <person name="Shapiro H."/>
            <person name="Shiga Y."/>
            <person name="Skalitzky C."/>
            <person name="Smith Z."/>
            <person name="Souvorov A."/>
            <person name="Sung W."/>
            <person name="Tang Z."/>
            <person name="Tsuchiya D."/>
            <person name="Tu H."/>
            <person name="Vos H."/>
            <person name="Wang M."/>
            <person name="Wolf Y.I."/>
            <person name="Yamagata H."/>
            <person name="Yamada T."/>
            <person name="Ye Y."/>
            <person name="Shaw J.R."/>
            <person name="Andrews J."/>
            <person name="Crease T.J."/>
            <person name="Tang H."/>
            <person name="Lucas S.M."/>
            <person name="Robertson H.M."/>
            <person name="Bork P."/>
            <person name="Koonin E.V."/>
            <person name="Zdobnov E.M."/>
            <person name="Grigoriev I.V."/>
            <person name="Lynch M."/>
            <person name="Boore J.L."/>
        </authorList>
    </citation>
    <scope>NUCLEOTIDE SEQUENCE [LARGE SCALE GENOMIC DNA]</scope>
</reference>
<evidence type="ECO:0000313" key="7">
    <source>
        <dbReference type="EMBL" id="EFX62035.1"/>
    </source>
</evidence>
<dbReference type="GO" id="GO:0016567">
    <property type="term" value="P:protein ubiquitination"/>
    <property type="evidence" value="ECO:0000318"/>
    <property type="project" value="GO_Central"/>
</dbReference>
<dbReference type="GO" id="GO:0008270">
    <property type="term" value="F:zinc ion binding"/>
    <property type="evidence" value="ECO:0007669"/>
    <property type="project" value="UniProtKB-KW"/>
</dbReference>
<keyword evidence="3" id="KW-0862">Zinc</keyword>
<dbReference type="PROSITE" id="PS50089">
    <property type="entry name" value="ZF_RING_2"/>
    <property type="match status" value="1"/>
</dbReference>
<dbReference type="SUPFAM" id="SSF57850">
    <property type="entry name" value="RING/U-box"/>
    <property type="match status" value="1"/>
</dbReference>
<dbReference type="KEGG" id="dpx:DAPPUDRAFT_337579"/>
<dbReference type="InParanoid" id="E9I1U6"/>
<dbReference type="Gene3D" id="3.30.40.10">
    <property type="entry name" value="Zinc/RING finger domain, C3HC4 (zinc finger)"/>
    <property type="match status" value="1"/>
</dbReference>
<dbReference type="InterPro" id="IPR013083">
    <property type="entry name" value="Znf_RING/FYVE/PHD"/>
</dbReference>
<evidence type="ECO:0000259" key="6">
    <source>
        <dbReference type="PROSITE" id="PS50089"/>
    </source>
</evidence>
<evidence type="ECO:0000256" key="2">
    <source>
        <dbReference type="ARBA" id="ARBA00022771"/>
    </source>
</evidence>
<sequence length="236" mass="26857">MVVWLVAFNCGPTLSLLASRDTETDAKLQNIKRTTYGLLEYSYSMGGTCDELDIQFKQIMSGKSNSNASMNMSCDDEEFVSCQICFMNFDETERVPKYLEKCYHYFCLPCLGTKLTIWQKESSLSCLQVVETQTKASETQVEQLWSTECNSSVSVACQLSKHKTLTTLKHTSEFSHRNATNNILIAQVESLKSSEEFSILMEEDMVKTLKTIDELRVKFSSRTEDVKATESKFFMS</sequence>
<evidence type="ECO:0000313" key="8">
    <source>
        <dbReference type="Proteomes" id="UP000000305"/>
    </source>
</evidence>
<dbReference type="OrthoDB" id="6358099at2759"/>
<gene>
    <name evidence="7" type="ORF">DAPPUDRAFT_337579</name>
</gene>
<evidence type="ECO:0000256" key="5">
    <source>
        <dbReference type="SAM" id="SignalP"/>
    </source>
</evidence>
<dbReference type="PROSITE" id="PS00518">
    <property type="entry name" value="ZF_RING_1"/>
    <property type="match status" value="1"/>
</dbReference>
<accession>E9I1U6</accession>
<protein>
    <recommendedName>
        <fullName evidence="6">RING-type domain-containing protein</fullName>
    </recommendedName>
</protein>
<feature type="domain" description="RING-type" evidence="6">
    <location>
        <begin position="82"/>
        <end position="126"/>
    </location>
</feature>
<evidence type="ECO:0000256" key="4">
    <source>
        <dbReference type="PROSITE-ProRule" id="PRU00175"/>
    </source>
</evidence>
<name>E9I1U6_DAPPU</name>
<keyword evidence="2 4" id="KW-0863">Zinc-finger</keyword>
<dbReference type="HOGENOM" id="CLU_1176465_0_0_1"/>
<dbReference type="InterPro" id="IPR017907">
    <property type="entry name" value="Znf_RING_CS"/>
</dbReference>
<keyword evidence="5" id="KW-0732">Signal</keyword>
<dbReference type="AlphaFoldDB" id="E9I1U6"/>
<evidence type="ECO:0000256" key="3">
    <source>
        <dbReference type="ARBA" id="ARBA00022833"/>
    </source>
</evidence>
<feature type="chain" id="PRO_5012361669" description="RING-type domain-containing protein" evidence="5">
    <location>
        <begin position="16"/>
        <end position="236"/>
    </location>
</feature>